<evidence type="ECO:0000256" key="2">
    <source>
        <dbReference type="SAM" id="Phobius"/>
    </source>
</evidence>
<organism evidence="3 4">
    <name type="scientific">Liparis tanakae</name>
    <name type="common">Tanaka's snailfish</name>
    <dbReference type="NCBI Taxonomy" id="230148"/>
    <lineage>
        <taxon>Eukaryota</taxon>
        <taxon>Metazoa</taxon>
        <taxon>Chordata</taxon>
        <taxon>Craniata</taxon>
        <taxon>Vertebrata</taxon>
        <taxon>Euteleostomi</taxon>
        <taxon>Actinopterygii</taxon>
        <taxon>Neopterygii</taxon>
        <taxon>Teleostei</taxon>
        <taxon>Neoteleostei</taxon>
        <taxon>Acanthomorphata</taxon>
        <taxon>Eupercaria</taxon>
        <taxon>Perciformes</taxon>
        <taxon>Cottioidei</taxon>
        <taxon>Cottales</taxon>
        <taxon>Liparidae</taxon>
        <taxon>Liparis</taxon>
    </lineage>
</organism>
<keyword evidence="2" id="KW-1133">Transmembrane helix</keyword>
<dbReference type="AlphaFoldDB" id="A0A4Z2FKB5"/>
<dbReference type="Proteomes" id="UP000314294">
    <property type="component" value="Unassembled WGS sequence"/>
</dbReference>
<evidence type="ECO:0000313" key="3">
    <source>
        <dbReference type="EMBL" id="TNN41431.1"/>
    </source>
</evidence>
<keyword evidence="2" id="KW-0472">Membrane</keyword>
<proteinExistence type="predicted"/>
<feature type="region of interest" description="Disordered" evidence="1">
    <location>
        <begin position="111"/>
        <end position="136"/>
    </location>
</feature>
<keyword evidence="2" id="KW-0812">Transmembrane</keyword>
<name>A0A4Z2FKB5_9TELE</name>
<evidence type="ECO:0000313" key="4">
    <source>
        <dbReference type="Proteomes" id="UP000314294"/>
    </source>
</evidence>
<gene>
    <name evidence="3" type="ORF">EYF80_048393</name>
</gene>
<evidence type="ECO:0000256" key="1">
    <source>
        <dbReference type="SAM" id="MobiDB-lite"/>
    </source>
</evidence>
<feature type="region of interest" description="Disordered" evidence="1">
    <location>
        <begin position="228"/>
        <end position="256"/>
    </location>
</feature>
<keyword evidence="4" id="KW-1185">Reference proteome</keyword>
<comment type="caution">
    <text evidence="3">The sequence shown here is derived from an EMBL/GenBank/DDBJ whole genome shotgun (WGS) entry which is preliminary data.</text>
</comment>
<sequence length="338" mass="36303">MKRRRRCRRLIVSVSTAFGRGQVIVRVFTLSRVDIRTVLGFDRVLGADAVCFFFCFLPGAVNPVLAALLFVQVLHFPRVFIRVSQVSVAQARRRGGLPLCAGLTRGSGLGGDGRLRTADGGGRRRPGHQFGLHSDGQMGKVGGVNPLESRPTGAVLRESDGSRNGLNLDRHAVWDSMRGFQGRRHLGQHKKRGGRGGEGADRLPLGDGHVLVVLNRSQFSNNSFQHVSPPAFGRQTASGAAPTGGETEAFGGRRDGAGDVSVRWITAEITAEPRSVLQGTTQTDTAIGGGVVPLYPACPDLQRTRLSPARLRRASITVRKHNGSEPLQGQSPTLTRLC</sequence>
<feature type="transmembrane region" description="Helical" evidence="2">
    <location>
        <begin position="45"/>
        <end position="71"/>
    </location>
</feature>
<protein>
    <submittedName>
        <fullName evidence="3">Uncharacterized protein</fullName>
    </submittedName>
</protein>
<accession>A0A4Z2FKB5</accession>
<dbReference type="EMBL" id="SRLO01001108">
    <property type="protein sequence ID" value="TNN41431.1"/>
    <property type="molecule type" value="Genomic_DNA"/>
</dbReference>
<reference evidence="3 4" key="1">
    <citation type="submission" date="2019-03" db="EMBL/GenBank/DDBJ databases">
        <title>First draft genome of Liparis tanakae, snailfish: a comprehensive survey of snailfish specific genes.</title>
        <authorList>
            <person name="Kim W."/>
            <person name="Song I."/>
            <person name="Jeong J.-H."/>
            <person name="Kim D."/>
            <person name="Kim S."/>
            <person name="Ryu S."/>
            <person name="Song J.Y."/>
            <person name="Lee S.K."/>
        </authorList>
    </citation>
    <scope>NUCLEOTIDE SEQUENCE [LARGE SCALE GENOMIC DNA]</scope>
    <source>
        <tissue evidence="3">Muscle</tissue>
    </source>
</reference>